<evidence type="ECO:0000256" key="5">
    <source>
        <dbReference type="ARBA" id="ARBA00022741"/>
    </source>
</evidence>
<dbReference type="Proteomes" id="UP000199051">
    <property type="component" value="Unassembled WGS sequence"/>
</dbReference>
<keyword evidence="4" id="KW-0808">Transferase</keyword>
<organism evidence="11 12">
    <name type="scientific">Actinokineospora terrae</name>
    <dbReference type="NCBI Taxonomy" id="155974"/>
    <lineage>
        <taxon>Bacteria</taxon>
        <taxon>Bacillati</taxon>
        <taxon>Actinomycetota</taxon>
        <taxon>Actinomycetes</taxon>
        <taxon>Pseudonocardiales</taxon>
        <taxon>Pseudonocardiaceae</taxon>
        <taxon>Actinokineospora</taxon>
    </lineage>
</organism>
<keyword evidence="7" id="KW-0067">ATP-binding</keyword>
<evidence type="ECO:0000256" key="8">
    <source>
        <dbReference type="ARBA" id="ARBA00023012"/>
    </source>
</evidence>
<proteinExistence type="predicted"/>
<dbReference type="EC" id="2.7.13.3" evidence="2"/>
<evidence type="ECO:0000256" key="2">
    <source>
        <dbReference type="ARBA" id="ARBA00012438"/>
    </source>
</evidence>
<comment type="catalytic activity">
    <reaction evidence="1">
        <text>ATP + protein L-histidine = ADP + protein N-phospho-L-histidine.</text>
        <dbReference type="EC" id="2.7.13.3"/>
    </reaction>
</comment>
<dbReference type="Gene3D" id="1.20.5.1930">
    <property type="match status" value="1"/>
</dbReference>
<evidence type="ECO:0000256" key="3">
    <source>
        <dbReference type="ARBA" id="ARBA00022553"/>
    </source>
</evidence>
<dbReference type="InterPro" id="IPR011712">
    <property type="entry name" value="Sig_transdc_His_kin_sub3_dim/P"/>
</dbReference>
<keyword evidence="5" id="KW-0547">Nucleotide-binding</keyword>
<dbReference type="PANTHER" id="PTHR24421">
    <property type="entry name" value="NITRATE/NITRITE SENSOR PROTEIN NARX-RELATED"/>
    <property type="match status" value="1"/>
</dbReference>
<dbReference type="STRING" id="155974.SAMN04487818_103179"/>
<accession>A0A1H9NYM3</accession>
<dbReference type="InterPro" id="IPR050482">
    <property type="entry name" value="Sensor_HK_TwoCompSys"/>
</dbReference>
<feature type="domain" description="Signal transduction histidine kinase subgroup 3 dimerisation and phosphoacceptor" evidence="10">
    <location>
        <begin position="231"/>
        <end position="297"/>
    </location>
</feature>
<feature type="transmembrane region" description="Helical" evidence="9">
    <location>
        <begin position="55"/>
        <end position="77"/>
    </location>
</feature>
<evidence type="ECO:0000256" key="7">
    <source>
        <dbReference type="ARBA" id="ARBA00022840"/>
    </source>
</evidence>
<keyword evidence="9" id="KW-1133">Transmembrane helix</keyword>
<keyword evidence="8" id="KW-0902">Two-component regulatory system</keyword>
<keyword evidence="3" id="KW-0597">Phosphoprotein</keyword>
<feature type="transmembrane region" description="Helical" evidence="9">
    <location>
        <begin position="173"/>
        <end position="192"/>
    </location>
</feature>
<dbReference type="CDD" id="cd16917">
    <property type="entry name" value="HATPase_UhpB-NarQ-NarX-like"/>
    <property type="match status" value="1"/>
</dbReference>
<dbReference type="GO" id="GO:0000155">
    <property type="term" value="F:phosphorelay sensor kinase activity"/>
    <property type="evidence" value="ECO:0007669"/>
    <property type="project" value="InterPro"/>
</dbReference>
<keyword evidence="12" id="KW-1185">Reference proteome</keyword>
<feature type="transmembrane region" description="Helical" evidence="9">
    <location>
        <begin position="141"/>
        <end position="161"/>
    </location>
</feature>
<dbReference type="GO" id="GO:0005524">
    <property type="term" value="F:ATP binding"/>
    <property type="evidence" value="ECO:0007669"/>
    <property type="project" value="UniProtKB-KW"/>
</dbReference>
<keyword evidence="9" id="KW-0472">Membrane</keyword>
<sequence>MLGRVLGLYLALLPSPDPPPILDVVFPSFPRHDALSALTRGPLRFLTSAWPWRSLAYLSMSGLSGGAVLAIPLVLIFKLRAPDLVVISVAAVLTVIFVRLIGLPFELWRLRLLDPELAAQVPIRRRLAPRQLGYVVTSMMALWWIDVGVLVFSLGAPLLLLSAPLQPDASTWLGIWLAVLGGMLLFVSAYPMTAWMGARAALARAILFPQDRALGEIVRSRARLVDAFEAERRRIERDLHDGAQQRLVMLTIKLGLAQLDAPPGSPLATELHDAHALAVDALAELRELIRGIHPKVLTDRGLAAAIQDVAGHSEVPVKVDVLVTERLPATIESAAFYAVSEALTNVARHSGATRCSVRGEVRDDLLLVEVVDDGVGGADIGRGSGLQGLADRLAVVEGTLVVSSPVGGPTTLRVGIPCRTGSSE</sequence>
<evidence type="ECO:0000313" key="12">
    <source>
        <dbReference type="Proteomes" id="UP000199051"/>
    </source>
</evidence>
<dbReference type="PANTHER" id="PTHR24421:SF10">
    <property type="entry name" value="NITRATE_NITRITE SENSOR PROTEIN NARQ"/>
    <property type="match status" value="1"/>
</dbReference>
<gene>
    <name evidence="11" type="ORF">SAMN04487818_103179</name>
</gene>
<evidence type="ECO:0000313" key="11">
    <source>
        <dbReference type="EMBL" id="SER40433.1"/>
    </source>
</evidence>
<dbReference type="InterPro" id="IPR036890">
    <property type="entry name" value="HATPase_C_sf"/>
</dbReference>
<feature type="transmembrane region" description="Helical" evidence="9">
    <location>
        <begin position="84"/>
        <end position="105"/>
    </location>
</feature>
<dbReference type="Pfam" id="PF07730">
    <property type="entry name" value="HisKA_3"/>
    <property type="match status" value="1"/>
</dbReference>
<dbReference type="SUPFAM" id="SSF55874">
    <property type="entry name" value="ATPase domain of HSP90 chaperone/DNA topoisomerase II/histidine kinase"/>
    <property type="match status" value="1"/>
</dbReference>
<evidence type="ECO:0000256" key="6">
    <source>
        <dbReference type="ARBA" id="ARBA00022777"/>
    </source>
</evidence>
<evidence type="ECO:0000256" key="1">
    <source>
        <dbReference type="ARBA" id="ARBA00000085"/>
    </source>
</evidence>
<keyword evidence="6 11" id="KW-0418">Kinase</keyword>
<dbReference type="Gene3D" id="3.30.565.10">
    <property type="entry name" value="Histidine kinase-like ATPase, C-terminal domain"/>
    <property type="match status" value="1"/>
</dbReference>
<dbReference type="GO" id="GO:0046983">
    <property type="term" value="F:protein dimerization activity"/>
    <property type="evidence" value="ECO:0007669"/>
    <property type="project" value="InterPro"/>
</dbReference>
<evidence type="ECO:0000256" key="4">
    <source>
        <dbReference type="ARBA" id="ARBA00022679"/>
    </source>
</evidence>
<evidence type="ECO:0000259" key="10">
    <source>
        <dbReference type="Pfam" id="PF07730"/>
    </source>
</evidence>
<keyword evidence="9" id="KW-0812">Transmembrane</keyword>
<dbReference type="EMBL" id="FOGI01000003">
    <property type="protein sequence ID" value="SER40433.1"/>
    <property type="molecule type" value="Genomic_DNA"/>
</dbReference>
<reference evidence="12" key="1">
    <citation type="submission" date="2016-10" db="EMBL/GenBank/DDBJ databases">
        <authorList>
            <person name="Varghese N."/>
            <person name="Submissions S."/>
        </authorList>
    </citation>
    <scope>NUCLEOTIDE SEQUENCE [LARGE SCALE GENOMIC DNA]</scope>
    <source>
        <strain evidence="12">DSM 44260</strain>
    </source>
</reference>
<name>A0A1H9NYM3_9PSEU</name>
<evidence type="ECO:0000256" key="9">
    <source>
        <dbReference type="SAM" id="Phobius"/>
    </source>
</evidence>
<protein>
    <recommendedName>
        <fullName evidence="2">histidine kinase</fullName>
        <ecNumber evidence="2">2.7.13.3</ecNumber>
    </recommendedName>
</protein>
<dbReference type="GO" id="GO:0016020">
    <property type="term" value="C:membrane"/>
    <property type="evidence" value="ECO:0007669"/>
    <property type="project" value="InterPro"/>
</dbReference>
<dbReference type="AlphaFoldDB" id="A0A1H9NYM3"/>